<reference evidence="1 2" key="1">
    <citation type="submission" date="2023-08" db="EMBL/GenBank/DDBJ databases">
        <title>Implementing the SeqCode for naming new Mesorhizobium species isolated from Vachellia karroo root nodules.</title>
        <authorList>
            <person name="Van Lill M."/>
        </authorList>
    </citation>
    <scope>NUCLEOTIDE SEQUENCE [LARGE SCALE GENOMIC DNA]</scope>
    <source>
        <strain evidence="1 2">VK3E</strain>
    </source>
</reference>
<gene>
    <name evidence="1" type="ORF">RFM51_20030</name>
</gene>
<dbReference type="SUPFAM" id="SSF47598">
    <property type="entry name" value="Ribbon-helix-helix"/>
    <property type="match status" value="1"/>
</dbReference>
<sequence length="112" mass="12149">MKNIIEIDGHKATVAFDPEIGMLRGEFLGLTGGADFYAQNVEQLYVEGAKSLKIFLAMCAEKGIEPFREFSGRFNVRLDPSLHEAAVTAAAAEDKSLNEWVAQAIETAAQAS</sequence>
<accession>A0ABU4X0N4</accession>
<dbReference type="InterPro" id="IPR008651">
    <property type="entry name" value="Uncharacterised_HicB"/>
</dbReference>
<dbReference type="InterPro" id="IPR010985">
    <property type="entry name" value="Ribbon_hlx_hlx"/>
</dbReference>
<comment type="caution">
    <text evidence="1">The sequence shown here is derived from an EMBL/GenBank/DDBJ whole genome shotgun (WGS) entry which is preliminary data.</text>
</comment>
<dbReference type="Pfam" id="PF05534">
    <property type="entry name" value="HicB"/>
    <property type="match status" value="1"/>
</dbReference>
<dbReference type="Proteomes" id="UP001272097">
    <property type="component" value="Unassembled WGS sequence"/>
</dbReference>
<evidence type="ECO:0000313" key="1">
    <source>
        <dbReference type="EMBL" id="MDX8441881.1"/>
    </source>
</evidence>
<proteinExistence type="predicted"/>
<name>A0ABU4X0N4_9HYPH</name>
<protein>
    <submittedName>
        <fullName evidence="1">Type II toxin-antitoxin system HicB family antitoxin</fullName>
    </submittedName>
</protein>
<dbReference type="EMBL" id="JAVIIS010000030">
    <property type="protein sequence ID" value="MDX8441881.1"/>
    <property type="molecule type" value="Genomic_DNA"/>
</dbReference>
<keyword evidence="2" id="KW-1185">Reference proteome</keyword>
<organism evidence="1 2">
    <name type="scientific">Mesorhizobium australafricanum</name>
    <dbReference type="NCBI Taxonomy" id="3072311"/>
    <lineage>
        <taxon>Bacteria</taxon>
        <taxon>Pseudomonadati</taxon>
        <taxon>Pseudomonadota</taxon>
        <taxon>Alphaproteobacteria</taxon>
        <taxon>Hyphomicrobiales</taxon>
        <taxon>Phyllobacteriaceae</taxon>
        <taxon>Mesorhizobium</taxon>
    </lineage>
</organism>
<evidence type="ECO:0000313" key="2">
    <source>
        <dbReference type="Proteomes" id="UP001272097"/>
    </source>
</evidence>
<dbReference type="RefSeq" id="WP_320215845.1">
    <property type="nucleotide sequence ID" value="NZ_JAVIIS010000030.1"/>
</dbReference>